<dbReference type="EMBL" id="CP129968">
    <property type="protein sequence ID" value="WNB18033.1"/>
    <property type="molecule type" value="Genomic_DNA"/>
</dbReference>
<dbReference type="RefSeq" id="WP_322347572.1">
    <property type="nucleotide sequence ID" value="NZ_CP129968.2"/>
</dbReference>
<gene>
    <name evidence="1" type="ORF">QYS47_28960</name>
</gene>
<name>A0AA51ZWE6_9BACT</name>
<dbReference type="InterPro" id="IPR008969">
    <property type="entry name" value="CarboxyPept-like_regulatory"/>
</dbReference>
<dbReference type="GO" id="GO:0004180">
    <property type="term" value="F:carboxypeptidase activity"/>
    <property type="evidence" value="ECO:0007669"/>
    <property type="project" value="UniProtKB-KW"/>
</dbReference>
<evidence type="ECO:0000313" key="1">
    <source>
        <dbReference type="EMBL" id="WNB18033.1"/>
    </source>
</evidence>
<dbReference type="SUPFAM" id="SSF49464">
    <property type="entry name" value="Carboxypeptidase regulatory domain-like"/>
    <property type="match status" value="1"/>
</dbReference>
<dbReference type="Pfam" id="PF13715">
    <property type="entry name" value="CarbopepD_reg_2"/>
    <property type="match status" value="1"/>
</dbReference>
<proteinExistence type="predicted"/>
<dbReference type="Proteomes" id="UP001232019">
    <property type="component" value="Chromosome"/>
</dbReference>
<protein>
    <submittedName>
        <fullName evidence="1">Carboxypeptidase-like regulatory domain-containing protein</fullName>
    </submittedName>
</protein>
<dbReference type="AlphaFoldDB" id="A0AA51ZWE6"/>
<dbReference type="Gene3D" id="2.60.40.1120">
    <property type="entry name" value="Carboxypeptidase-like, regulatory domain"/>
    <property type="match status" value="1"/>
</dbReference>
<reference evidence="1" key="1">
    <citation type="submission" date="2023-08" db="EMBL/GenBank/DDBJ databases">
        <title>Comparative genomics and taxonomic characterization of three novel marine species of genus Marivirga.</title>
        <authorList>
            <person name="Muhammad N."/>
            <person name="Kim S.-G."/>
        </authorList>
    </citation>
    <scope>NUCLEOTIDE SEQUENCE</scope>
    <source>
        <strain evidence="1">BKB1-2</strain>
    </source>
</reference>
<accession>A0AA51ZWE6</accession>
<keyword evidence="1" id="KW-0645">Protease</keyword>
<sequence>MTTNHIVVLVNLNTMVRKAFIILFCLLSCYSKSILAQQISGKVLDENQEPLLGASVYIDGTTIGDISDIKGEFSFEIDKEINAVLIVSFVGYQKVYIENPDTQKPYLIQLEPDVSEMKELVVYNNPYSREEMLQVFRDEFIGDRKLQKTCKIINEEDIRFRYNPQTLTFTALSEKPLKIENHYLGYTINYDLLKFELIFQRFTLNTNFLKSSTYMGTTQFLPMELNKKYRKRRKEAYENSTLHFFRALKANNLKKQGFQLYFKGFQTNITQLLELQNIGVMAEVKVKQKDIKFKPKNLVSSFEVLYKKNDQTSISFYTDNFLIDGYGLYSKFDQIMFSGAMSKKKMAMILPADYEY</sequence>
<dbReference type="KEGG" id="marp:QYS47_28960"/>
<organism evidence="1">
    <name type="scientific">Marivirga arenosa</name>
    <dbReference type="NCBI Taxonomy" id="3059076"/>
    <lineage>
        <taxon>Bacteria</taxon>
        <taxon>Pseudomonadati</taxon>
        <taxon>Bacteroidota</taxon>
        <taxon>Cytophagia</taxon>
        <taxon>Cytophagales</taxon>
        <taxon>Marivirgaceae</taxon>
        <taxon>Marivirga</taxon>
    </lineage>
</organism>
<keyword evidence="1" id="KW-0378">Hydrolase</keyword>
<keyword evidence="1" id="KW-0121">Carboxypeptidase</keyword>